<dbReference type="PANTHER" id="PTHR46401:SF2">
    <property type="entry name" value="GLYCOSYLTRANSFERASE WBBK-RELATED"/>
    <property type="match status" value="1"/>
</dbReference>
<organism evidence="4 5">
    <name type="scientific">Paeniclostridium hominis</name>
    <dbReference type="NCBI Taxonomy" id="2764329"/>
    <lineage>
        <taxon>Bacteria</taxon>
        <taxon>Bacillati</taxon>
        <taxon>Bacillota</taxon>
        <taxon>Clostridia</taxon>
        <taxon>Peptostreptococcales</taxon>
        <taxon>Peptostreptococcaceae</taxon>
        <taxon>Paeniclostridium</taxon>
    </lineage>
</organism>
<evidence type="ECO:0000259" key="2">
    <source>
        <dbReference type="Pfam" id="PF00534"/>
    </source>
</evidence>
<dbReference type="PANTHER" id="PTHR46401">
    <property type="entry name" value="GLYCOSYLTRANSFERASE WBBK-RELATED"/>
    <property type="match status" value="1"/>
</dbReference>
<gene>
    <name evidence="4" type="ORF">H8891_08370</name>
</gene>
<dbReference type="EMBL" id="JACRWD010000002">
    <property type="protein sequence ID" value="MBC6003815.1"/>
    <property type="molecule type" value="Genomic_DNA"/>
</dbReference>
<dbReference type="SUPFAM" id="SSF53756">
    <property type="entry name" value="UDP-Glycosyltransferase/glycogen phosphorylase"/>
    <property type="match status" value="1"/>
</dbReference>
<evidence type="ECO:0000313" key="4">
    <source>
        <dbReference type="EMBL" id="MBC6003815.1"/>
    </source>
</evidence>
<protein>
    <submittedName>
        <fullName evidence="4">Glycosyltransferase family 4 protein</fullName>
    </submittedName>
</protein>
<keyword evidence="5" id="KW-1185">Reference proteome</keyword>
<accession>A0ABR7K4F6</accession>
<dbReference type="CDD" id="cd03794">
    <property type="entry name" value="GT4_WbuB-like"/>
    <property type="match status" value="1"/>
</dbReference>
<name>A0ABR7K4F6_9FIRM</name>
<dbReference type="InterPro" id="IPR028098">
    <property type="entry name" value="Glyco_trans_4-like_N"/>
</dbReference>
<proteinExistence type="predicted"/>
<dbReference type="Proteomes" id="UP000611796">
    <property type="component" value="Unassembled WGS sequence"/>
</dbReference>
<evidence type="ECO:0000259" key="3">
    <source>
        <dbReference type="Pfam" id="PF13439"/>
    </source>
</evidence>
<feature type="domain" description="Glycosyltransferase subfamily 4-like N-terminal" evidence="3">
    <location>
        <begin position="20"/>
        <end position="199"/>
    </location>
</feature>
<sequence length="405" mass="46649">MKLLILSEYFYPDKSSTPKVLTELAEDIVKNGIDVDVITSDCSYRGQNSDLKSEEVYEGINIKRVYSSKFNRNKALGRITNYLTFLVSAFINTILKKDYDYILLVSNPPILPLIGYLVNKIRKKPYIYLLHDIYPDMAVKVGAIKDDGLICKVMTAINKKIYNNAHKVIVLGKDMKQNLLNKKVPEDKIEIITNWADKEKIYKISKVNEFSIKNNIDDTFNIIYTGNIGRFHDIETILKAAYELKKVRNIKFIFVGDGYKKKDIEAYVEKFRLENIKIFDYQYGETYNQLLNSADLFITTLDKGIEGLGVPSKTYSYLAAGKPIIAIMNKDSEIGSLVEGNKLGIRVDSGEVIRITNFILSMNRELNLYKDIQNNVEDIFNNNYERNIVTVKFVNIMYRNKLMED</sequence>
<keyword evidence="1" id="KW-0808">Transferase</keyword>
<evidence type="ECO:0000313" key="5">
    <source>
        <dbReference type="Proteomes" id="UP000611796"/>
    </source>
</evidence>
<comment type="caution">
    <text evidence="4">The sequence shown here is derived from an EMBL/GenBank/DDBJ whole genome shotgun (WGS) entry which is preliminary data.</text>
</comment>
<dbReference type="InterPro" id="IPR001296">
    <property type="entry name" value="Glyco_trans_1"/>
</dbReference>
<dbReference type="Gene3D" id="3.40.50.2000">
    <property type="entry name" value="Glycogen Phosphorylase B"/>
    <property type="match status" value="2"/>
</dbReference>
<evidence type="ECO:0000256" key="1">
    <source>
        <dbReference type="ARBA" id="ARBA00022679"/>
    </source>
</evidence>
<dbReference type="Pfam" id="PF00534">
    <property type="entry name" value="Glycos_transf_1"/>
    <property type="match status" value="1"/>
</dbReference>
<dbReference type="RefSeq" id="WP_187006080.1">
    <property type="nucleotide sequence ID" value="NZ_JACRWD010000002.1"/>
</dbReference>
<feature type="domain" description="Glycosyl transferase family 1" evidence="2">
    <location>
        <begin position="212"/>
        <end position="372"/>
    </location>
</feature>
<reference evidence="4 5" key="1">
    <citation type="submission" date="2020-08" db="EMBL/GenBank/DDBJ databases">
        <authorList>
            <person name="Liu C."/>
            <person name="Sun Q."/>
        </authorList>
    </citation>
    <scope>NUCLEOTIDE SEQUENCE [LARGE SCALE GENOMIC DNA]</scope>
    <source>
        <strain evidence="4 5">NSJ-45</strain>
    </source>
</reference>
<dbReference type="Pfam" id="PF13439">
    <property type="entry name" value="Glyco_transf_4"/>
    <property type="match status" value="1"/>
</dbReference>